<gene>
    <name evidence="4" type="ORF">BBBOND_0307020</name>
</gene>
<accession>A0A061D8H3</accession>
<dbReference type="Proteomes" id="UP000033188">
    <property type="component" value="Chromosome 3"/>
</dbReference>
<evidence type="ECO:0000313" key="4">
    <source>
        <dbReference type="EMBL" id="CDR96798.1"/>
    </source>
</evidence>
<dbReference type="PANTHER" id="PTHR12993">
    <property type="entry name" value="N-ACETYLGLUCOSAMINYL-PHOSPHATIDYLINOSITOL DE-N-ACETYLASE-RELATED"/>
    <property type="match status" value="1"/>
</dbReference>
<dbReference type="SUPFAM" id="SSF102588">
    <property type="entry name" value="LmbE-like"/>
    <property type="match status" value="1"/>
</dbReference>
<evidence type="ECO:0000256" key="3">
    <source>
        <dbReference type="SAM" id="SignalP"/>
    </source>
</evidence>
<dbReference type="VEuPathDB" id="PiroplasmaDB:BBBOND_0307020"/>
<feature type="chain" id="PRO_5001595911" description="N-acetylglucosaminylphosphatidylinositol deacetylase" evidence="3">
    <location>
        <begin position="24"/>
        <end position="263"/>
    </location>
</feature>
<dbReference type="GO" id="GO:0000225">
    <property type="term" value="F:N-acetylglucosaminylphosphatidylinositol deacetylase activity"/>
    <property type="evidence" value="ECO:0007669"/>
    <property type="project" value="UniProtKB-EC"/>
</dbReference>
<dbReference type="PANTHER" id="PTHR12993:SF11">
    <property type="entry name" value="N-ACETYLGLUCOSAMINYL-PHOSPHATIDYLINOSITOL DE-N-ACETYLASE"/>
    <property type="match status" value="1"/>
</dbReference>
<dbReference type="OrthoDB" id="365124at2759"/>
<keyword evidence="5" id="KW-1185">Reference proteome</keyword>
<dbReference type="KEGG" id="bbig:BBBOND_0307020"/>
<dbReference type="UniPathway" id="UPA00196"/>
<dbReference type="EMBL" id="LK391709">
    <property type="protein sequence ID" value="CDR96798.1"/>
    <property type="molecule type" value="Genomic_DNA"/>
</dbReference>
<dbReference type="AlphaFoldDB" id="A0A061D8H3"/>
<evidence type="ECO:0000313" key="5">
    <source>
        <dbReference type="Proteomes" id="UP000033188"/>
    </source>
</evidence>
<dbReference type="RefSeq" id="XP_012768984.1">
    <property type="nucleotide sequence ID" value="XM_012913530.1"/>
</dbReference>
<dbReference type="Gene3D" id="3.40.50.10320">
    <property type="entry name" value="LmbE-like"/>
    <property type="match status" value="1"/>
</dbReference>
<dbReference type="GeneID" id="24565339"/>
<proteinExistence type="inferred from homology"/>
<dbReference type="EC" id="3.5.1.89" evidence="2"/>
<dbReference type="GO" id="GO:0005783">
    <property type="term" value="C:endoplasmic reticulum"/>
    <property type="evidence" value="ECO:0007669"/>
    <property type="project" value="TreeGrafter"/>
</dbReference>
<reference evidence="5" key="1">
    <citation type="journal article" date="2014" name="Nucleic Acids Res.">
        <title>The evolutionary dynamics of variant antigen genes in Babesia reveal a history of genomic innovation underlying host-parasite interaction.</title>
        <authorList>
            <person name="Jackson A.P."/>
            <person name="Otto T.D."/>
            <person name="Darby A."/>
            <person name="Ramaprasad A."/>
            <person name="Xia D."/>
            <person name="Echaide I.E."/>
            <person name="Farber M."/>
            <person name="Gahlot S."/>
            <person name="Gamble J."/>
            <person name="Gupta D."/>
            <person name="Gupta Y."/>
            <person name="Jackson L."/>
            <person name="Malandrin L."/>
            <person name="Malas T.B."/>
            <person name="Moussa E."/>
            <person name="Nair M."/>
            <person name="Reid A.J."/>
            <person name="Sanders M."/>
            <person name="Sharma J."/>
            <person name="Tracey A."/>
            <person name="Quail M.A."/>
            <person name="Weir W."/>
            <person name="Wastling J.M."/>
            <person name="Hall N."/>
            <person name="Willadsen P."/>
            <person name="Lingelbach K."/>
            <person name="Shiels B."/>
            <person name="Tait A."/>
            <person name="Berriman M."/>
            <person name="Allred D.R."/>
            <person name="Pain A."/>
        </authorList>
    </citation>
    <scope>NUCLEOTIDE SEQUENCE [LARGE SCALE GENOMIC DNA]</scope>
    <source>
        <strain evidence="5">Bond</strain>
    </source>
</reference>
<dbReference type="Pfam" id="PF02585">
    <property type="entry name" value="PIG-L"/>
    <property type="match status" value="1"/>
</dbReference>
<evidence type="ECO:0000256" key="1">
    <source>
        <dbReference type="ARBA" id="ARBA00006066"/>
    </source>
</evidence>
<dbReference type="InterPro" id="IPR003737">
    <property type="entry name" value="GlcNAc_PI_deacetylase-related"/>
</dbReference>
<name>A0A061D8H3_BABBI</name>
<sequence length="263" mass="30228">MRGWLKWILVFAAVTLKPWISHINKGFTKELLANFPKQNEADRSIAFVTAHPDDESMFLTPLLEVLSGTPLIVEGRVRVELLSLTKGELRYECHKRAYASGDFAGLGDVRTAELYALCRKYRMNCSVVDESEWRDGPAAWDVEKVAERIEAFVKERRVAVIFTFDRQGASGHPNHISVHKAVVNMKGRVAGLTVWHLHTYDILSKYFAPLAVVRSLFVSPSLIRFSPLDVIRNMRVHKSQWRWYLYLWSLFGSYSYTNSFDTL</sequence>
<dbReference type="InterPro" id="IPR024078">
    <property type="entry name" value="LmbE-like_dom_sf"/>
</dbReference>
<dbReference type="STRING" id="5866.A0A061D8H3"/>
<protein>
    <recommendedName>
        <fullName evidence="2">N-acetylglucosaminylphosphatidylinositol deacetylase</fullName>
        <ecNumber evidence="2">3.5.1.89</ecNumber>
    </recommendedName>
</protein>
<dbReference type="OMA" id="YVLESVN"/>
<comment type="similarity">
    <text evidence="1">Belongs to the PIGL family.</text>
</comment>
<organism evidence="4 5">
    <name type="scientific">Babesia bigemina</name>
    <dbReference type="NCBI Taxonomy" id="5866"/>
    <lineage>
        <taxon>Eukaryota</taxon>
        <taxon>Sar</taxon>
        <taxon>Alveolata</taxon>
        <taxon>Apicomplexa</taxon>
        <taxon>Aconoidasida</taxon>
        <taxon>Piroplasmida</taxon>
        <taxon>Babesiidae</taxon>
        <taxon>Babesia</taxon>
    </lineage>
</organism>
<keyword evidence="3" id="KW-0732">Signal</keyword>
<dbReference type="GO" id="GO:0006506">
    <property type="term" value="P:GPI anchor biosynthetic process"/>
    <property type="evidence" value="ECO:0007669"/>
    <property type="project" value="UniProtKB-UniPathway"/>
</dbReference>
<evidence type="ECO:0000256" key="2">
    <source>
        <dbReference type="ARBA" id="ARBA00012176"/>
    </source>
</evidence>
<dbReference type="GO" id="GO:0016020">
    <property type="term" value="C:membrane"/>
    <property type="evidence" value="ECO:0007669"/>
    <property type="project" value="GOC"/>
</dbReference>
<feature type="signal peptide" evidence="3">
    <location>
        <begin position="1"/>
        <end position="23"/>
    </location>
</feature>